<protein>
    <submittedName>
        <fullName evidence="2">Uncharacterized protein</fullName>
    </submittedName>
</protein>
<evidence type="ECO:0000313" key="3">
    <source>
        <dbReference type="Proteomes" id="UP000198959"/>
    </source>
</evidence>
<feature type="compositionally biased region" description="Polar residues" evidence="1">
    <location>
        <begin position="121"/>
        <end position="132"/>
    </location>
</feature>
<organism evidence="2 3">
    <name type="scientific">Micromonospora pallida</name>
    <dbReference type="NCBI Taxonomy" id="145854"/>
    <lineage>
        <taxon>Bacteria</taxon>
        <taxon>Bacillati</taxon>
        <taxon>Actinomycetota</taxon>
        <taxon>Actinomycetes</taxon>
        <taxon>Micromonosporales</taxon>
        <taxon>Micromonosporaceae</taxon>
        <taxon>Micromonospora</taxon>
    </lineage>
</organism>
<reference evidence="3" key="1">
    <citation type="submission" date="2016-06" db="EMBL/GenBank/DDBJ databases">
        <authorList>
            <person name="Varghese N."/>
            <person name="Submissions Spin"/>
        </authorList>
    </citation>
    <scope>NUCLEOTIDE SEQUENCE [LARGE SCALE GENOMIC DNA]</scope>
    <source>
        <strain evidence="3">DSM 43817</strain>
    </source>
</reference>
<evidence type="ECO:0000313" key="2">
    <source>
        <dbReference type="EMBL" id="SCL43276.1"/>
    </source>
</evidence>
<gene>
    <name evidence="2" type="ORF">GA0074692_6801</name>
</gene>
<dbReference type="Proteomes" id="UP000198959">
    <property type="component" value="Unassembled WGS sequence"/>
</dbReference>
<accession>A0A1C6TND6</accession>
<sequence>MVGRTTVDGLLLVDDIGDIADLVVESGTGSAWSPVTGYDTGPDNALATGQPITTLIAPPGGYWAGPRVRVTARWGWPAVPDEISRAALLLANRLYMRKDSPAGWSAPPSGARCGCPAGTPTWKSWSDRTSCPASPDPRGGPLCPPSNRSSPA</sequence>
<dbReference type="STRING" id="145854.GA0074692_6801"/>
<name>A0A1C6TND6_9ACTN</name>
<dbReference type="AlphaFoldDB" id="A0A1C6TND6"/>
<keyword evidence="3" id="KW-1185">Reference proteome</keyword>
<proteinExistence type="predicted"/>
<evidence type="ECO:0000256" key="1">
    <source>
        <dbReference type="SAM" id="MobiDB-lite"/>
    </source>
</evidence>
<dbReference type="EMBL" id="FMHW01000003">
    <property type="protein sequence ID" value="SCL43276.1"/>
    <property type="molecule type" value="Genomic_DNA"/>
</dbReference>
<feature type="region of interest" description="Disordered" evidence="1">
    <location>
        <begin position="101"/>
        <end position="152"/>
    </location>
</feature>
<dbReference type="RefSeq" id="WP_218106829.1">
    <property type="nucleotide sequence ID" value="NZ_FMHW01000003.1"/>
</dbReference>